<proteinExistence type="predicted"/>
<dbReference type="eggNOG" id="COG3307">
    <property type="taxonomic scope" value="Bacteria"/>
</dbReference>
<dbReference type="PANTHER" id="PTHR37422:SF23">
    <property type="entry name" value="TEICHURONIC ACID BIOSYNTHESIS PROTEIN TUAE"/>
    <property type="match status" value="1"/>
</dbReference>
<dbReference type="InterPro" id="IPR051533">
    <property type="entry name" value="WaaL-like"/>
</dbReference>
<keyword evidence="2 5" id="KW-0812">Transmembrane</keyword>
<name>C6PW76_9CLOT</name>
<reference evidence="7 8" key="1">
    <citation type="submission" date="2009-06" db="EMBL/GenBank/DDBJ databases">
        <title>The draft genome of Clostridium carboxidivorans P7.</title>
        <authorList>
            <consortium name="US DOE Joint Genome Institute (JGI-PGF)"/>
            <person name="Lucas S."/>
            <person name="Copeland A."/>
            <person name="Lapidus A."/>
            <person name="Glavina del Rio T."/>
            <person name="Tice H."/>
            <person name="Bruce D."/>
            <person name="Goodwin L."/>
            <person name="Pitluck S."/>
            <person name="Larimer F."/>
            <person name="Land M.L."/>
            <person name="Hauser L."/>
            <person name="Hemme C.L."/>
        </authorList>
    </citation>
    <scope>NUCLEOTIDE SEQUENCE [LARGE SCALE GENOMIC DNA]</scope>
    <source>
        <strain evidence="7 8">P7</strain>
    </source>
</reference>
<feature type="transmembrane region" description="Helical" evidence="5">
    <location>
        <begin position="433"/>
        <end position="451"/>
    </location>
</feature>
<evidence type="ECO:0000256" key="4">
    <source>
        <dbReference type="ARBA" id="ARBA00023136"/>
    </source>
</evidence>
<evidence type="ECO:0000313" key="7">
    <source>
        <dbReference type="EMBL" id="EET86490.1"/>
    </source>
</evidence>
<organism evidence="7 8">
    <name type="scientific">Clostridium carboxidivorans P7</name>
    <dbReference type="NCBI Taxonomy" id="536227"/>
    <lineage>
        <taxon>Bacteria</taxon>
        <taxon>Bacillati</taxon>
        <taxon>Bacillota</taxon>
        <taxon>Clostridia</taxon>
        <taxon>Eubacteriales</taxon>
        <taxon>Clostridiaceae</taxon>
        <taxon>Clostridium</taxon>
    </lineage>
</organism>
<dbReference type="InterPro" id="IPR007016">
    <property type="entry name" value="O-antigen_ligase-rel_domated"/>
</dbReference>
<sequence length="478" mass="54665">MNKLDKRSLGFLCIVFIVVLARSFLIHNYVIGMLFFVCTALSLSLTYSPELYDKLYCTLLVAAAFEYTAYLPGHEQIYFFHVMLFLMIIFTALQWIKNGGINVNMDKKILGFFIIWFIYICAGYFWSKNKSFNIKYIAIYAMMFAFLAVIIVYNNTKEKFKNTIKIIGLMAAVIVVIGIIETAIGVELPVKHYYSYTVHKLSEMEIELLKTRPMVFSYNPNNLATLLSLCLPIPVFLFTFGRYGKQKIVYLLCSLLIFAAISLTTSRVSLLSVILMVVIFAIAMLKEYKLKGLIYPLIIVIGFGVIYKFSYVFVMRNSSMYLNQMKQKMNKLTNIENVKVGEEGSEGERLTVVYDVVEGVFHDKKLLGFGAGNTTQQLMDKGNTHGIYSPHGLAIEVLGDFGIFFFILYGIYYLYLLYRLLLISNMRDYGAKISAYTLITALFGFALSSFGPSSVTYFFPYWMMYGVTISCINLYSRQ</sequence>
<feature type="transmembrane region" description="Helical" evidence="5">
    <location>
        <begin position="77"/>
        <end position="96"/>
    </location>
</feature>
<feature type="transmembrane region" description="Helical" evidence="5">
    <location>
        <begin position="108"/>
        <end position="127"/>
    </location>
</feature>
<evidence type="ECO:0000256" key="3">
    <source>
        <dbReference type="ARBA" id="ARBA00022989"/>
    </source>
</evidence>
<feature type="transmembrane region" description="Helical" evidence="5">
    <location>
        <begin position="223"/>
        <end position="241"/>
    </location>
</feature>
<keyword evidence="4 5" id="KW-0472">Membrane</keyword>
<evidence type="ECO:0000256" key="2">
    <source>
        <dbReference type="ARBA" id="ARBA00022692"/>
    </source>
</evidence>
<comment type="subcellular location">
    <subcellularLocation>
        <location evidence="1">Membrane</location>
        <topology evidence="1">Multi-pass membrane protein</topology>
    </subcellularLocation>
</comment>
<feature type="transmembrane region" description="Helical" evidence="5">
    <location>
        <begin position="270"/>
        <end position="286"/>
    </location>
</feature>
<evidence type="ECO:0000259" key="6">
    <source>
        <dbReference type="Pfam" id="PF04932"/>
    </source>
</evidence>
<keyword evidence="3 5" id="KW-1133">Transmembrane helix</keyword>
<dbReference type="Pfam" id="PF04932">
    <property type="entry name" value="Wzy_C"/>
    <property type="match status" value="1"/>
</dbReference>
<feature type="transmembrane region" description="Helical" evidence="5">
    <location>
        <begin position="401"/>
        <end position="421"/>
    </location>
</feature>
<feature type="transmembrane region" description="Helical" evidence="5">
    <location>
        <begin position="293"/>
        <end position="314"/>
    </location>
</feature>
<keyword evidence="8" id="KW-1185">Reference proteome</keyword>
<feature type="transmembrane region" description="Helical" evidence="5">
    <location>
        <begin position="248"/>
        <end position="264"/>
    </location>
</feature>
<protein>
    <recommendedName>
        <fullName evidence="6">O-antigen ligase-related domain-containing protein</fullName>
    </recommendedName>
</protein>
<dbReference type="AlphaFoldDB" id="C6PW76"/>
<dbReference type="PATRIC" id="fig|536227.13.peg.3633"/>
<feature type="domain" description="O-antigen ligase-related" evidence="6">
    <location>
        <begin position="253"/>
        <end position="409"/>
    </location>
</feature>
<evidence type="ECO:0000256" key="5">
    <source>
        <dbReference type="SAM" id="Phobius"/>
    </source>
</evidence>
<dbReference type="Proteomes" id="UP000004198">
    <property type="component" value="Unassembled WGS sequence"/>
</dbReference>
<dbReference type="EMBL" id="ACVI01000052">
    <property type="protein sequence ID" value="EET86490.1"/>
    <property type="molecule type" value="Genomic_DNA"/>
</dbReference>
<evidence type="ECO:0000313" key="8">
    <source>
        <dbReference type="Proteomes" id="UP000004198"/>
    </source>
</evidence>
<dbReference type="OrthoDB" id="9255580at2"/>
<feature type="transmembrane region" description="Helical" evidence="5">
    <location>
        <begin position="457"/>
        <end position="475"/>
    </location>
</feature>
<accession>C6PW76</accession>
<feature type="transmembrane region" description="Helical" evidence="5">
    <location>
        <begin position="166"/>
        <end position="186"/>
    </location>
</feature>
<dbReference type="KEGG" id="cck:Ccar_17255"/>
<dbReference type="PANTHER" id="PTHR37422">
    <property type="entry name" value="TEICHURONIC ACID BIOSYNTHESIS PROTEIN TUAE"/>
    <property type="match status" value="1"/>
</dbReference>
<comment type="caution">
    <text evidence="7">The sequence shown here is derived from an EMBL/GenBank/DDBJ whole genome shotgun (WGS) entry which is preliminary data.</text>
</comment>
<gene>
    <name evidence="7" type="ORF">CcarbDRAFT_3043</name>
</gene>
<feature type="transmembrane region" description="Helical" evidence="5">
    <location>
        <begin position="133"/>
        <end position="154"/>
    </location>
</feature>
<dbReference type="STRING" id="536227.Ccar_17255"/>
<dbReference type="RefSeq" id="WP_007061928.1">
    <property type="nucleotide sequence ID" value="NZ_ACVI01000052.1"/>
</dbReference>
<dbReference type="GO" id="GO:0016020">
    <property type="term" value="C:membrane"/>
    <property type="evidence" value="ECO:0007669"/>
    <property type="project" value="UniProtKB-SubCell"/>
</dbReference>
<evidence type="ECO:0000256" key="1">
    <source>
        <dbReference type="ARBA" id="ARBA00004141"/>
    </source>
</evidence>